<protein>
    <submittedName>
        <fullName evidence="1">Uncharacterized protein</fullName>
    </submittedName>
</protein>
<name>A0AAN9JZ54_CANGL</name>
<evidence type="ECO:0000313" key="1">
    <source>
        <dbReference type="EMBL" id="KAK7306234.1"/>
    </source>
</evidence>
<keyword evidence="2" id="KW-1185">Reference proteome</keyword>
<gene>
    <name evidence="1" type="ORF">VNO77_44160</name>
</gene>
<comment type="caution">
    <text evidence="1">The sequence shown here is derived from an EMBL/GenBank/DDBJ whole genome shotgun (WGS) entry which is preliminary data.</text>
</comment>
<accession>A0AAN9JZ54</accession>
<dbReference type="Proteomes" id="UP001367508">
    <property type="component" value="Unassembled WGS sequence"/>
</dbReference>
<evidence type="ECO:0000313" key="2">
    <source>
        <dbReference type="Proteomes" id="UP001367508"/>
    </source>
</evidence>
<organism evidence="1 2">
    <name type="scientific">Canavalia gladiata</name>
    <name type="common">Sword bean</name>
    <name type="synonym">Dolichos gladiatus</name>
    <dbReference type="NCBI Taxonomy" id="3824"/>
    <lineage>
        <taxon>Eukaryota</taxon>
        <taxon>Viridiplantae</taxon>
        <taxon>Streptophyta</taxon>
        <taxon>Embryophyta</taxon>
        <taxon>Tracheophyta</taxon>
        <taxon>Spermatophyta</taxon>
        <taxon>Magnoliopsida</taxon>
        <taxon>eudicotyledons</taxon>
        <taxon>Gunneridae</taxon>
        <taxon>Pentapetalae</taxon>
        <taxon>rosids</taxon>
        <taxon>fabids</taxon>
        <taxon>Fabales</taxon>
        <taxon>Fabaceae</taxon>
        <taxon>Papilionoideae</taxon>
        <taxon>50 kb inversion clade</taxon>
        <taxon>NPAAA clade</taxon>
        <taxon>indigoferoid/millettioid clade</taxon>
        <taxon>Phaseoleae</taxon>
        <taxon>Canavalia</taxon>
    </lineage>
</organism>
<sequence>MSCCIVEVRRVVTGAWSFSTTINVTNRKVELLSLFCFNNRYAYQTQTLLSYDINYIEAGHLLRRGSHDIHLVLKN</sequence>
<proteinExistence type="predicted"/>
<dbReference type="AlphaFoldDB" id="A0AAN9JZ54"/>
<dbReference type="EMBL" id="JAYMYQ010000011">
    <property type="protein sequence ID" value="KAK7306234.1"/>
    <property type="molecule type" value="Genomic_DNA"/>
</dbReference>
<reference evidence="1 2" key="1">
    <citation type="submission" date="2024-01" db="EMBL/GenBank/DDBJ databases">
        <title>The genomes of 5 underutilized Papilionoideae crops provide insights into root nodulation and disease resistanc.</title>
        <authorList>
            <person name="Jiang F."/>
        </authorList>
    </citation>
    <scope>NUCLEOTIDE SEQUENCE [LARGE SCALE GENOMIC DNA]</scope>
    <source>
        <strain evidence="1">LVBAO_FW01</strain>
        <tissue evidence="1">Leaves</tissue>
    </source>
</reference>